<comment type="caution">
    <text evidence="7">Lacks conserved residue(s) required for the propagation of feature annotation.</text>
</comment>
<dbReference type="GO" id="GO:0006506">
    <property type="term" value="P:GPI anchor biosynthetic process"/>
    <property type="evidence" value="ECO:0007669"/>
    <property type="project" value="UniProtKB-KW"/>
</dbReference>
<sequence>MKGWVVNGAAQPLIWVIWAAKTAHPCQWMLWVGVLGGGLAKLLEIYDSSPLQGIIDANAFCHAATILLTCILWSLLEMKDICFAGILSWLKLGTHLDAGIGFCNGS</sequence>
<dbReference type="EMBL" id="CM001885">
    <property type="protein sequence ID" value="EOY13758.1"/>
    <property type="molecule type" value="Genomic_DNA"/>
</dbReference>
<dbReference type="PANTHER" id="PTHR13148">
    <property type="entry name" value="PER1-RELATED"/>
    <property type="match status" value="1"/>
</dbReference>
<dbReference type="Pfam" id="PF04080">
    <property type="entry name" value="Per1"/>
    <property type="match status" value="1"/>
</dbReference>
<evidence type="ECO:0000256" key="1">
    <source>
        <dbReference type="ARBA" id="ARBA00004127"/>
    </source>
</evidence>
<protein>
    <recommendedName>
        <fullName evidence="7">Post-GPI attachment to proteins factor 3</fullName>
    </recommendedName>
</protein>
<keyword evidence="2 7" id="KW-0337">GPI-anchor biosynthesis</keyword>
<keyword evidence="6 7" id="KW-0472">Membrane</keyword>
<keyword evidence="4" id="KW-0732">Signal</keyword>
<gene>
    <name evidence="8" type="ORF">TCM_032399</name>
</gene>
<proteinExistence type="inferred from homology"/>
<evidence type="ECO:0000313" key="8">
    <source>
        <dbReference type="EMBL" id="EOY13758.1"/>
    </source>
</evidence>
<dbReference type="GO" id="GO:0000139">
    <property type="term" value="C:Golgi membrane"/>
    <property type="evidence" value="ECO:0007669"/>
    <property type="project" value="UniProtKB-SubCell"/>
</dbReference>
<dbReference type="PANTHER" id="PTHR13148:SF0">
    <property type="entry name" value="POST-GPI ATTACHMENT TO PROTEINS FACTOR 3"/>
    <property type="match status" value="1"/>
</dbReference>
<comment type="similarity">
    <text evidence="7">Belongs to the PGAP3 family.</text>
</comment>
<organism evidence="8 9">
    <name type="scientific">Theobroma cacao</name>
    <name type="common">Cacao</name>
    <name type="synonym">Cocoa</name>
    <dbReference type="NCBI Taxonomy" id="3641"/>
    <lineage>
        <taxon>Eukaryota</taxon>
        <taxon>Viridiplantae</taxon>
        <taxon>Streptophyta</taxon>
        <taxon>Embryophyta</taxon>
        <taxon>Tracheophyta</taxon>
        <taxon>Spermatophyta</taxon>
        <taxon>Magnoliopsida</taxon>
        <taxon>eudicotyledons</taxon>
        <taxon>Gunneridae</taxon>
        <taxon>Pentapetalae</taxon>
        <taxon>rosids</taxon>
        <taxon>malvids</taxon>
        <taxon>Malvales</taxon>
        <taxon>Malvaceae</taxon>
        <taxon>Byttnerioideae</taxon>
        <taxon>Theobroma</taxon>
    </lineage>
</organism>
<evidence type="ECO:0000256" key="7">
    <source>
        <dbReference type="RuleBase" id="RU365066"/>
    </source>
</evidence>
<dbReference type="EMBL" id="CM001885">
    <property type="protein sequence ID" value="EOY13759.1"/>
    <property type="molecule type" value="Genomic_DNA"/>
</dbReference>
<keyword evidence="9" id="KW-1185">Reference proteome</keyword>
<keyword evidence="7" id="KW-0333">Golgi apparatus</keyword>
<dbReference type="STRING" id="3641.A0A061FA43"/>
<dbReference type="HOGENOM" id="CLU_2228076_0_0_1"/>
<dbReference type="OMA" id="DANAFCH"/>
<evidence type="ECO:0000256" key="6">
    <source>
        <dbReference type="ARBA" id="ARBA00023136"/>
    </source>
</evidence>
<dbReference type="Gramene" id="EOY13759">
    <property type="protein sequence ID" value="EOY13759"/>
    <property type="gene ID" value="TCM_032399"/>
</dbReference>
<accession>A0A061FA43</accession>
<name>A0A061FA43_THECC</name>
<evidence type="ECO:0000256" key="2">
    <source>
        <dbReference type="ARBA" id="ARBA00022502"/>
    </source>
</evidence>
<dbReference type="Proteomes" id="UP000026915">
    <property type="component" value="Chromosome 7"/>
</dbReference>
<keyword evidence="5 7" id="KW-1133">Transmembrane helix</keyword>
<keyword evidence="3 7" id="KW-0812">Transmembrane</keyword>
<dbReference type="eggNOG" id="KOG2970">
    <property type="taxonomic scope" value="Eukaryota"/>
</dbReference>
<reference evidence="8 9" key="1">
    <citation type="journal article" date="2013" name="Genome Biol.">
        <title>The genome sequence of the most widely cultivated cacao type and its use to identify candidate genes regulating pod color.</title>
        <authorList>
            <person name="Motamayor J.C."/>
            <person name="Mockaitis K."/>
            <person name="Schmutz J."/>
            <person name="Haiminen N."/>
            <person name="Iii D.L."/>
            <person name="Cornejo O."/>
            <person name="Findley S.D."/>
            <person name="Zheng P."/>
            <person name="Utro F."/>
            <person name="Royaert S."/>
            <person name="Saski C."/>
            <person name="Jenkins J."/>
            <person name="Podicheti R."/>
            <person name="Zhao M."/>
            <person name="Scheffler B.E."/>
            <person name="Stack J.C."/>
            <person name="Feltus F.A."/>
            <person name="Mustiga G.M."/>
            <person name="Amores F."/>
            <person name="Phillips W."/>
            <person name="Marelli J.P."/>
            <person name="May G.D."/>
            <person name="Shapiro H."/>
            <person name="Ma J."/>
            <person name="Bustamante C.D."/>
            <person name="Schnell R.J."/>
            <person name="Main D."/>
            <person name="Gilbert D."/>
            <person name="Parida L."/>
            <person name="Kuhn D.N."/>
        </authorList>
    </citation>
    <scope>NUCLEOTIDE SEQUENCE [LARGE SCALE GENOMIC DNA]</scope>
    <source>
        <strain evidence="9">cv. Matina 1-6</strain>
    </source>
</reference>
<comment type="function">
    <text evidence="7">Involved in the lipid remodeling steps of GPI-anchor maturation.</text>
</comment>
<dbReference type="InParanoid" id="A0A061FA43"/>
<dbReference type="AlphaFoldDB" id="A0A061FA43"/>
<evidence type="ECO:0000313" key="9">
    <source>
        <dbReference type="Proteomes" id="UP000026915"/>
    </source>
</evidence>
<evidence type="ECO:0000256" key="5">
    <source>
        <dbReference type="ARBA" id="ARBA00022989"/>
    </source>
</evidence>
<dbReference type="Gramene" id="EOY13758">
    <property type="protein sequence ID" value="EOY13758"/>
    <property type="gene ID" value="TCM_032399"/>
</dbReference>
<comment type="subcellular location">
    <subcellularLocation>
        <location evidence="1">Endomembrane system</location>
        <topology evidence="1">Multi-pass membrane protein</topology>
    </subcellularLocation>
    <subcellularLocation>
        <location evidence="7">Golgi apparatus membrane</location>
        <topology evidence="7">Multi-pass membrane protein</topology>
    </subcellularLocation>
</comment>
<feature type="transmembrane region" description="Helical" evidence="7">
    <location>
        <begin position="58"/>
        <end position="76"/>
    </location>
</feature>
<evidence type="ECO:0000256" key="3">
    <source>
        <dbReference type="ARBA" id="ARBA00022692"/>
    </source>
</evidence>
<evidence type="ECO:0000256" key="4">
    <source>
        <dbReference type="ARBA" id="ARBA00022729"/>
    </source>
</evidence>
<dbReference type="InterPro" id="IPR007217">
    <property type="entry name" value="Per1-like"/>
</dbReference>